<feature type="binding site" evidence="15">
    <location>
        <position position="557"/>
    </location>
    <ligand>
        <name>[4Fe-4S] cluster</name>
        <dbReference type="ChEBI" id="CHEBI:49883"/>
        <label>2</label>
    </ligand>
</feature>
<keyword evidence="8 14" id="KW-0249">Electron transport</keyword>
<dbReference type="InterPro" id="IPR017896">
    <property type="entry name" value="4Fe4S_Fe-S-bd"/>
</dbReference>
<dbReference type="GO" id="GO:0051539">
    <property type="term" value="F:4 iron, 4 sulfur cluster binding"/>
    <property type="evidence" value="ECO:0007669"/>
    <property type="project" value="UniProtKB-UniRule"/>
</dbReference>
<dbReference type="Gene3D" id="3.30.70.20">
    <property type="match status" value="1"/>
</dbReference>
<dbReference type="AlphaFoldDB" id="A0A926DCG8"/>
<protein>
    <recommendedName>
        <fullName evidence="4 14">Indolepyruvate oxidoreductase subunit IorA</fullName>
        <shortName evidence="14">IOR</shortName>
        <ecNumber evidence="3 14">1.2.7.8</ecNumber>
    </recommendedName>
    <alternativeName>
        <fullName evidence="12 14">Indolepyruvate ferredoxin oxidoreductase subunit alpha</fullName>
    </alternativeName>
</protein>
<feature type="domain" description="4Fe-4S ferredoxin-type" evidence="16">
    <location>
        <begin position="520"/>
        <end position="541"/>
    </location>
</feature>
<dbReference type="SUPFAM" id="SSF52922">
    <property type="entry name" value="TK C-terminal domain-like"/>
    <property type="match status" value="1"/>
</dbReference>
<feature type="binding site" evidence="15">
    <location>
        <position position="560"/>
    </location>
    <ligand>
        <name>[4Fe-4S] cluster</name>
        <dbReference type="ChEBI" id="CHEBI:49883"/>
        <label>2</label>
    </ligand>
</feature>
<evidence type="ECO:0000256" key="15">
    <source>
        <dbReference type="PIRSR" id="PIRSR006439-50"/>
    </source>
</evidence>
<dbReference type="FunFam" id="3.40.50.970:FF:000039">
    <property type="entry name" value="Indolepyruvate oxidoreductase subunit IorA"/>
    <property type="match status" value="1"/>
</dbReference>
<evidence type="ECO:0000256" key="10">
    <source>
        <dbReference type="ARBA" id="ARBA00023004"/>
    </source>
</evidence>
<dbReference type="Pfam" id="PF01855">
    <property type="entry name" value="POR_N"/>
    <property type="match status" value="1"/>
</dbReference>
<keyword evidence="7 14" id="KW-0479">Metal-binding</keyword>
<dbReference type="InterPro" id="IPR011766">
    <property type="entry name" value="TPP_enzyme_TPP-bd"/>
</dbReference>
<sequence>MKRLMLGNEAVARGLYEAGVRFVSSYPGTPSTEITEFISKYDEIYSEWAPNEKVAAEAAFGASIAGARSFSAMKHVGLNVAADLVFTSSYTGVGGGFVICVADDQGMHSSQNEQDSRHYARAAKLPMVEPADSMECIDFVKEAYRISEEYDTPVLLRMSTRTSHSQSIVTLGEREQRELHPYEKNPQKYVMMPGNARPRHLAVERRLEALRQYADTSKINEITYYDRKIGVIASGIAYQYAREALGENASYLKLGMTFPLPEKMIREFAAAVDELYVIEELDSIVETEVRALGINCKGKEQFSYCGEYSANDIREKLLGEKTEVKRIEGSVPGRPPVLCPGCPHRGTFYVLHRLGVMVSGDIGCYTLGATPPLGAMDTTICMGASISGLHGFTKVRPEYAAKSVAVIGDSTFAHSGITGLIDTIYNKGITTVIVLDNSITGMTGHQQNPTTGRTIKGEPTVALSIERLCETVGVKSVRVCDPYDLDAFERVVKEELERAEPSVIIARRPCVLLKEVKKYPPLQIEETKCKNCKMCLKIGCPAIYQDGGVMKIDHTLCVGCDLCQNICKFGAIEKGDK</sequence>
<dbReference type="GO" id="GO:0046872">
    <property type="term" value="F:metal ion binding"/>
    <property type="evidence" value="ECO:0007669"/>
    <property type="project" value="UniProtKB-UniRule"/>
</dbReference>
<dbReference type="EMBL" id="JACRSP010000001">
    <property type="protein sequence ID" value="MBC8535666.1"/>
    <property type="molecule type" value="Genomic_DNA"/>
</dbReference>
<dbReference type="CDD" id="cd02008">
    <property type="entry name" value="TPP_IOR_alpha"/>
    <property type="match status" value="1"/>
</dbReference>
<dbReference type="Pfam" id="PF00037">
    <property type="entry name" value="Fer4"/>
    <property type="match status" value="1"/>
</dbReference>
<evidence type="ECO:0000256" key="13">
    <source>
        <dbReference type="ARBA" id="ARBA00048332"/>
    </source>
</evidence>
<evidence type="ECO:0000256" key="2">
    <source>
        <dbReference type="ARBA" id="ARBA00011238"/>
    </source>
</evidence>
<dbReference type="PANTHER" id="PTHR43710:SF5">
    <property type="entry name" value="INDOLEPYRUVATE FERREDOXIN OXIDOREDUCTASE ALPHA SUBUNIT"/>
    <property type="match status" value="1"/>
</dbReference>
<dbReference type="PROSITE" id="PS51379">
    <property type="entry name" value="4FE4S_FER_2"/>
    <property type="match status" value="2"/>
</dbReference>
<dbReference type="Gene3D" id="3.40.50.970">
    <property type="match status" value="2"/>
</dbReference>
<comment type="caution">
    <text evidence="17">The sequence shown here is derived from an EMBL/GenBank/DDBJ whole genome shotgun (WGS) entry which is preliminary data.</text>
</comment>
<dbReference type="EC" id="1.2.7.8" evidence="3 14"/>
<evidence type="ECO:0000256" key="14">
    <source>
        <dbReference type="PIRNR" id="PIRNR006439"/>
    </source>
</evidence>
<dbReference type="RefSeq" id="WP_249299395.1">
    <property type="nucleotide sequence ID" value="NZ_JACRSP010000001.1"/>
</dbReference>
<comment type="catalytic activity">
    <reaction evidence="13 14">
        <text>indole-3-pyruvate + 2 oxidized [2Fe-2S]-[ferredoxin] + CoA = (indol-3-yl)acetyl-CoA + 2 reduced [2Fe-2S]-[ferredoxin] + CO2 + H(+)</text>
        <dbReference type="Rhea" id="RHEA:12645"/>
        <dbReference type="Rhea" id="RHEA-COMP:10000"/>
        <dbReference type="Rhea" id="RHEA-COMP:10001"/>
        <dbReference type="ChEBI" id="CHEBI:15378"/>
        <dbReference type="ChEBI" id="CHEBI:16526"/>
        <dbReference type="ChEBI" id="CHEBI:17640"/>
        <dbReference type="ChEBI" id="CHEBI:33737"/>
        <dbReference type="ChEBI" id="CHEBI:33738"/>
        <dbReference type="ChEBI" id="CHEBI:57271"/>
        <dbReference type="ChEBI" id="CHEBI:57287"/>
        <dbReference type="EC" id="1.2.7.8"/>
    </reaction>
</comment>
<gene>
    <name evidence="17" type="primary">iorA</name>
    <name evidence="17" type="ORF">H8695_03040</name>
</gene>
<feature type="domain" description="4Fe-4S ferredoxin-type" evidence="16">
    <location>
        <begin position="548"/>
        <end position="577"/>
    </location>
</feature>
<dbReference type="PIRSF" id="PIRSF006439">
    <property type="entry name" value="Indolepyruvate_ferr_oxidored"/>
    <property type="match status" value="1"/>
</dbReference>
<evidence type="ECO:0000256" key="7">
    <source>
        <dbReference type="ARBA" id="ARBA00022723"/>
    </source>
</evidence>
<dbReference type="Proteomes" id="UP000620366">
    <property type="component" value="Unassembled WGS sequence"/>
</dbReference>
<evidence type="ECO:0000256" key="4">
    <source>
        <dbReference type="ARBA" id="ARBA00017710"/>
    </source>
</evidence>
<evidence type="ECO:0000256" key="6">
    <source>
        <dbReference type="ARBA" id="ARBA00022485"/>
    </source>
</evidence>
<dbReference type="GO" id="GO:0043805">
    <property type="term" value="F:indolepyruvate ferredoxin oxidoreductase activity"/>
    <property type="evidence" value="ECO:0007669"/>
    <property type="project" value="UniProtKB-UniRule"/>
</dbReference>
<keyword evidence="11 14" id="KW-0411">Iron-sulfur</keyword>
<proteinExistence type="predicted"/>
<evidence type="ECO:0000256" key="5">
    <source>
        <dbReference type="ARBA" id="ARBA00022448"/>
    </source>
</evidence>
<feature type="binding site" evidence="15">
    <location>
        <position position="532"/>
    </location>
    <ligand>
        <name>[4Fe-4S] cluster</name>
        <dbReference type="ChEBI" id="CHEBI:49883"/>
        <label>1</label>
    </ligand>
</feature>
<accession>A0A926DCG8</accession>
<evidence type="ECO:0000256" key="12">
    <source>
        <dbReference type="ARBA" id="ARBA00030514"/>
    </source>
</evidence>
<dbReference type="NCBIfam" id="TIGR03336">
    <property type="entry name" value="IOR_alpha"/>
    <property type="match status" value="1"/>
</dbReference>
<dbReference type="SUPFAM" id="SSF52518">
    <property type="entry name" value="Thiamin diphosphate-binding fold (THDP-binding)"/>
    <property type="match status" value="2"/>
</dbReference>
<feature type="binding site" evidence="15">
    <location>
        <position position="535"/>
    </location>
    <ligand>
        <name>[4Fe-4S] cluster</name>
        <dbReference type="ChEBI" id="CHEBI:49883"/>
        <label>1</label>
    </ligand>
</feature>
<evidence type="ECO:0000256" key="9">
    <source>
        <dbReference type="ARBA" id="ARBA00023002"/>
    </source>
</evidence>
<evidence type="ECO:0000256" key="8">
    <source>
        <dbReference type="ARBA" id="ARBA00022982"/>
    </source>
</evidence>
<organism evidence="17 18">
    <name type="scientific">Feifania hominis</name>
    <dbReference type="NCBI Taxonomy" id="2763660"/>
    <lineage>
        <taxon>Bacteria</taxon>
        <taxon>Bacillati</taxon>
        <taxon>Bacillota</taxon>
        <taxon>Clostridia</taxon>
        <taxon>Eubacteriales</taxon>
        <taxon>Feifaniaceae</taxon>
        <taxon>Feifania</taxon>
    </lineage>
</organism>
<feature type="binding site" evidence="15">
    <location>
        <position position="540"/>
    </location>
    <ligand>
        <name>[4Fe-4S] cluster</name>
        <dbReference type="ChEBI" id="CHEBI:49883"/>
        <label>2</label>
    </ligand>
</feature>
<dbReference type="InterPro" id="IPR045025">
    <property type="entry name" value="HACL1-like"/>
</dbReference>
<dbReference type="GO" id="GO:0030976">
    <property type="term" value="F:thiamine pyrophosphate binding"/>
    <property type="evidence" value="ECO:0007669"/>
    <property type="project" value="InterPro"/>
</dbReference>
<reference evidence="17" key="1">
    <citation type="submission" date="2020-08" db="EMBL/GenBank/DDBJ databases">
        <title>Genome public.</title>
        <authorList>
            <person name="Liu C."/>
            <person name="Sun Q."/>
        </authorList>
    </citation>
    <scope>NUCLEOTIDE SEQUENCE</scope>
    <source>
        <strain evidence="17">BX7</strain>
    </source>
</reference>
<keyword evidence="6 14" id="KW-0004">4Fe-4S</keyword>
<comment type="cofactor">
    <cofactor evidence="14 15">
        <name>[4Fe-4S] cluster</name>
        <dbReference type="ChEBI" id="CHEBI:49883"/>
    </cofactor>
    <text evidence="14 15">Binds 2 [4Fe-4S] clusters. In this family the first cluster has a non-standard and varying [4Fe-4S] binding motif CX(2)CX(2)CX(4-5)CP.</text>
</comment>
<dbReference type="InterPro" id="IPR009014">
    <property type="entry name" value="Transketo_C/PFOR_II"/>
</dbReference>
<keyword evidence="9 14" id="KW-0560">Oxidoreductase</keyword>
<comment type="subunit">
    <text evidence="2">Heterodimer of the IorA and IorB subunits.</text>
</comment>
<feature type="binding site" evidence="15">
    <location>
        <position position="563"/>
    </location>
    <ligand>
        <name>[4Fe-4S] cluster</name>
        <dbReference type="ChEBI" id="CHEBI:49883"/>
        <label>2</label>
    </ligand>
</feature>
<feature type="binding site" evidence="15">
    <location>
        <position position="567"/>
    </location>
    <ligand>
        <name>[4Fe-4S] cluster</name>
        <dbReference type="ChEBI" id="CHEBI:49883"/>
        <label>1</label>
    </ligand>
</feature>
<dbReference type="InterPro" id="IPR017721">
    <property type="entry name" value="IorA"/>
</dbReference>
<dbReference type="Pfam" id="PF02775">
    <property type="entry name" value="TPP_enzyme_C"/>
    <property type="match status" value="1"/>
</dbReference>
<evidence type="ECO:0000259" key="16">
    <source>
        <dbReference type="PROSITE" id="PS51379"/>
    </source>
</evidence>
<keyword evidence="10 14" id="KW-0408">Iron</keyword>
<keyword evidence="5 14" id="KW-0813">Transport</keyword>
<evidence type="ECO:0000256" key="1">
    <source>
        <dbReference type="ARBA" id="ARBA00002995"/>
    </source>
</evidence>
<feature type="binding site" evidence="15">
    <location>
        <position position="529"/>
    </location>
    <ligand>
        <name>[4Fe-4S] cluster</name>
        <dbReference type="ChEBI" id="CHEBI:49883"/>
        <label>1</label>
    </ligand>
</feature>
<evidence type="ECO:0000256" key="3">
    <source>
        <dbReference type="ARBA" id="ARBA00012812"/>
    </source>
</evidence>
<comment type="function">
    <text evidence="1 14">Catalyzes the ferredoxin-dependent oxidative decarboxylation of arylpyruvates.</text>
</comment>
<dbReference type="CDD" id="cd07034">
    <property type="entry name" value="TPP_PYR_PFOR_IOR-alpha_like"/>
    <property type="match status" value="1"/>
</dbReference>
<dbReference type="InterPro" id="IPR002880">
    <property type="entry name" value="Pyrv_Fd/Flavodoxin_OxRdtase_N"/>
</dbReference>
<evidence type="ECO:0000313" key="18">
    <source>
        <dbReference type="Proteomes" id="UP000620366"/>
    </source>
</evidence>
<name>A0A926DCG8_9FIRM</name>
<dbReference type="InterPro" id="IPR029061">
    <property type="entry name" value="THDP-binding"/>
</dbReference>
<dbReference type="PANTHER" id="PTHR43710">
    <property type="entry name" value="2-HYDROXYACYL-COA LYASE"/>
    <property type="match status" value="1"/>
</dbReference>
<evidence type="ECO:0000256" key="11">
    <source>
        <dbReference type="ARBA" id="ARBA00023014"/>
    </source>
</evidence>
<evidence type="ECO:0000313" key="17">
    <source>
        <dbReference type="EMBL" id="MBC8535666.1"/>
    </source>
</evidence>
<keyword evidence="18" id="KW-1185">Reference proteome</keyword>